<dbReference type="GO" id="GO:0016556">
    <property type="term" value="P:mRNA modification"/>
    <property type="evidence" value="ECO:0007669"/>
    <property type="project" value="InterPro"/>
</dbReference>
<evidence type="ECO:0000256" key="1">
    <source>
        <dbReference type="ARBA" id="ARBA00004328"/>
    </source>
</evidence>
<dbReference type="EMBL" id="MF443260">
    <property type="protein sequence ID" value="ATJ00054.1"/>
    <property type="molecule type" value="Genomic_RNA"/>
</dbReference>
<proteinExistence type="inferred from homology"/>
<keyword evidence="6" id="KW-1130">Modulation of host ubiquitin pathway by virus</keyword>
<feature type="region of interest" description="Disordered" evidence="21">
    <location>
        <begin position="583"/>
        <end position="681"/>
    </location>
</feature>
<dbReference type="GO" id="GO:0006508">
    <property type="term" value="P:proteolysis"/>
    <property type="evidence" value="ECO:0007669"/>
    <property type="project" value="UniProtKB-KW"/>
</dbReference>
<keyword evidence="3" id="KW-0167">Capsid protein</keyword>
<keyword evidence="13" id="KW-0067">ATP-binding</keyword>
<dbReference type="InterPro" id="IPR007094">
    <property type="entry name" value="RNA-dir_pol_PSvirus"/>
</dbReference>
<dbReference type="GO" id="GO:0004197">
    <property type="term" value="F:cysteine-type endopeptidase activity"/>
    <property type="evidence" value="ECO:0007669"/>
    <property type="project" value="UniProtKB-UniRule"/>
</dbReference>
<keyword evidence="15" id="KW-1127">Modulation of host ubiquitin pathway by viral deubiquitinase</keyword>
<evidence type="ECO:0000256" key="14">
    <source>
        <dbReference type="ARBA" id="ARBA00022844"/>
    </source>
</evidence>
<evidence type="ECO:0000256" key="8">
    <source>
        <dbReference type="ARBA" id="ARBA00022679"/>
    </source>
</evidence>
<evidence type="ECO:0000256" key="5">
    <source>
        <dbReference type="ARBA" id="ARBA00022603"/>
    </source>
</evidence>
<dbReference type="PROSITE" id="PS50507">
    <property type="entry name" value="RDRP_SSRNA_POS"/>
    <property type="match status" value="1"/>
</dbReference>
<comment type="similarity">
    <text evidence="19">Belongs to the Tymoviridae non-structural replication polyprotein family.</text>
</comment>
<name>A0A291NL81_9VIRU</name>
<dbReference type="GO" id="GO:0019028">
    <property type="term" value="C:viral capsid"/>
    <property type="evidence" value="ECO:0007669"/>
    <property type="project" value="UniProtKB-KW"/>
</dbReference>
<dbReference type="CDD" id="cd23247">
    <property type="entry name" value="Tymoviridae_RdRp"/>
    <property type="match status" value="1"/>
</dbReference>
<keyword evidence="12 20" id="KW-0788">Thiol protease</keyword>
<evidence type="ECO:0000256" key="17">
    <source>
        <dbReference type="ARBA" id="ARBA00023268"/>
    </source>
</evidence>
<dbReference type="Pfam" id="PF00978">
    <property type="entry name" value="RdRP_2"/>
    <property type="match status" value="1"/>
</dbReference>
<keyword evidence="2" id="KW-0696">RNA-directed RNA polymerase</keyword>
<evidence type="ECO:0000256" key="20">
    <source>
        <dbReference type="PROSITE-ProRule" id="PRU01074"/>
    </source>
</evidence>
<evidence type="ECO:0000256" key="6">
    <source>
        <dbReference type="ARBA" id="ARBA00022662"/>
    </source>
</evidence>
<dbReference type="InterPro" id="IPR001788">
    <property type="entry name" value="RNA-dep_RNA_pol_alsuvir"/>
</dbReference>
<dbReference type="GO" id="GO:0039648">
    <property type="term" value="P:symbiont-mediated perturbation of host ubiquitin-like protein modification"/>
    <property type="evidence" value="ECO:0007669"/>
    <property type="project" value="UniProtKB-KW"/>
</dbReference>
<comment type="function">
    <text evidence="18">RNA-directed RNA polymerase is responsible for the replication and transcription of the genome.</text>
</comment>
<dbReference type="Pfam" id="PF05381">
    <property type="entry name" value="Peptidase_C21"/>
    <property type="match status" value="1"/>
</dbReference>
<dbReference type="InterPro" id="IPR043502">
    <property type="entry name" value="DNA/RNA_pol_sf"/>
</dbReference>
<dbReference type="GO" id="GO:0005198">
    <property type="term" value="F:structural molecule activity"/>
    <property type="evidence" value="ECO:0007669"/>
    <property type="project" value="InterPro"/>
</dbReference>
<keyword evidence="9" id="KW-0548">Nucleotidyltransferase</keyword>
<evidence type="ECO:0000256" key="12">
    <source>
        <dbReference type="ARBA" id="ARBA00022807"/>
    </source>
</evidence>
<feature type="active site" description="For protease activity" evidence="20">
    <location>
        <position position="781"/>
    </location>
</feature>
<keyword evidence="14" id="KW-0946">Virion</keyword>
<keyword evidence="17" id="KW-0511">Multifunctional enzyme</keyword>
<dbReference type="InterPro" id="IPR043629">
    <property type="entry name" value="Salyut_dom"/>
</dbReference>
<dbReference type="InterPro" id="IPR027351">
    <property type="entry name" value="(+)RNA_virus_helicase_core_dom"/>
</dbReference>
<evidence type="ECO:0000256" key="4">
    <source>
        <dbReference type="ARBA" id="ARBA00022581"/>
    </source>
</evidence>
<dbReference type="PROSITE" id="PS51743">
    <property type="entry name" value="ALPHAVIRUS_MT"/>
    <property type="match status" value="1"/>
</dbReference>
<evidence type="ECO:0000256" key="15">
    <source>
        <dbReference type="ARBA" id="ARBA00022876"/>
    </source>
</evidence>
<evidence type="ECO:0000313" key="25">
    <source>
        <dbReference type="EMBL" id="ATJ00054.1"/>
    </source>
</evidence>
<feature type="domain" description="(+)RNA virus helicase C-terminal" evidence="23">
    <location>
        <begin position="939"/>
        <end position="1229"/>
    </location>
</feature>
<evidence type="ECO:0000256" key="7">
    <source>
        <dbReference type="ARBA" id="ARBA00022670"/>
    </source>
</evidence>
<feature type="domain" description="RdRp catalytic" evidence="22">
    <location>
        <begin position="1560"/>
        <end position="1666"/>
    </location>
</feature>
<evidence type="ECO:0000256" key="13">
    <source>
        <dbReference type="ARBA" id="ARBA00022840"/>
    </source>
</evidence>
<feature type="region of interest" description="Disordered" evidence="21">
    <location>
        <begin position="1902"/>
        <end position="1938"/>
    </location>
</feature>
<evidence type="ECO:0000256" key="10">
    <source>
        <dbReference type="ARBA" id="ARBA00022741"/>
    </source>
</evidence>
<keyword evidence="8" id="KW-0808">Transferase</keyword>
<dbReference type="InterPro" id="IPR043181">
    <property type="entry name" value="TYMV_endopept_dom"/>
</dbReference>
<dbReference type="GO" id="GO:0006396">
    <property type="term" value="P:RNA processing"/>
    <property type="evidence" value="ECO:0007669"/>
    <property type="project" value="InterPro"/>
</dbReference>
<feature type="compositionally biased region" description="Polar residues" evidence="21">
    <location>
        <begin position="659"/>
        <end position="681"/>
    </location>
</feature>
<feature type="compositionally biased region" description="Pro residues" evidence="21">
    <location>
        <begin position="613"/>
        <end position="634"/>
    </location>
</feature>
<keyword evidence="16" id="KW-0693">Viral RNA replication</keyword>
<sequence>MSTSYNIDLVDVSSPSLPETSQRISYLSPHLCVRFHLPVKAFPRKPQPTFLSGGTLFQNAIDALSSTVHKDTITSPLLESLTKPFRSSLQNFPYHIPPQHRPFLTESGINISDFGSQAHPHPVHKTIELNLLNNVWNSYATSPSGVMFMKESKFEKLRSLNPNFLTLSNFQLTSKDITRYPDRPPSLPNLPKVFMHDALMYFSPSQIVDLFLQAPNIQDLFCSLVVPPESSFTDSSLYPDLYKFSISGDSLHYFLESNPSHSYTQPLAAIEWLKISKIISPEITLSVTRLDSVGPVHSMLITKSQLPFDASQDRIDFKVPSAILLPEPNSLNQNPRHRLVPTKIYHAIFAYVRAVRTLRVTDPAGFIRTQASKPEYSWVTSAAWDNLQHFALHTSPHRPISHYMLFRSPLQRFQHWARTNSYFFYLASCGIAAPVLSLSSVLAHHYSRCSILHLALFKKWIVAPPSSNFLPFFLSSRFIPKAPFFSLALHNPVPRPTLRFILSKFFPESFLSRFPSLNPRNLPKSTVPVALLLAAIPAFAALYRWFSGPDTPQALHDQYEEYFHPKEWSLFFQRKPVHVTRSPFLPQDPIPVSNAHPDPSESDIPLEPSSSPLTPPESPESSPPLAPTVPPPSAIPTVKLPSTSSHNPGLDKSKPAPSPLTSIIDPSTNEPLLKQPSLQPVSVPTDPFDFTTPSFPAPRPPPGFERVVSDKHGVITESNLPHEPESHVEVSPLMADSSAEGPVVLFGELYPAEYHANCDEFQTRRRVDHSSSLPRPSVNDCLLEAVSSATNITKDALWNALCTHLPDSFLQHEDVLRAGLNTKHLVVLCYVFKLSCTINTEGRSHLFGVKNSTNHFTLDHDPRGIGHFTHSTKVQPVTLNGARAQDLKHTILGFRCSDSTILPFKNIHSYTTHVHRAKNLISNMKNGFDGVMANVDPLHPNKARDSFLMLDQLLDVAAPKNVHLVHLAGFAGCGKSYPVQQLLRTPSFQNFKVSVPSTELRSEWKDAIKTKNSDNWRISTWESSLLKSARVLVIDEIYKMPRGYLDLAIHADPTVEFVIILGDPLQGEYHSSNPSSSNHRLSPETLHLKPYIDFYCFWSRRLPQSIAAFFQVPTLNSNPGFSKFVPSVPSNTPLLVNSQSASQVLQAAGFRALTIASSQGATFSAPTAVHLDKNTKSLSPQHSLVALTRSKVGILFTGDQSLLTPSATGNNMFIYFSRGIPINIFHLFHKLITGLEIIRQPLTSRRTILSGGALPSSRLFKPPINSSFVGDAYSTATIFSGDGLEIAPRVSPHFLPETRLPLHFDIPSAQVSSANPSNETNPSATPFTPIYPGEDFFSLAAHFNPCHDPELKEILYRDACSNQFPWVNQPFEISCQPSSLLAAIHSSKNDPTLLPASIQKRLRFRPNSSPYSISTKDEVLGLILYNALCRAYNRNPSTVIPFDELLFIECINANEFAQLSSKTQAVIMANADRSDPDWRWSAVRIFSKAQHKVNEGSLFGDWKACQTLALMHDAVILALGPVKKYQRIFDKTDRPDNIYVHASHTPFDLSSWCQKHLTFSEHIANDYTAFDQSQHGEAVVLERKKMERLSIPQFLIDLHIHLKTNVSTQFGPLTCMRLTGEPGTYDDNTDYNLAVLFSEYNISNQAVLVSGDDSLIDSIPPTNPSWALIKPLLSLRFKKEIDKYALFCGYYVSPAGAVRSPKALFAKLMIAYDDKSIEDKLASYITEFSVGHSLGQDMWLSLPLEQVSFQSANFDFFCRFAPRSLKVALNIGEVPYNTLQLILPFLKHVTNPIWALLSSAQRISFLKLTKNYRQNHLPVSTLHEGELLPMSNLSSTFDSSPISNIDNFFSNTDQIYHPHSRSLPQPPIFLSGGSMALTALEALTQLLPLIQGGKNLLTSTQDVPEQTAAQTPSSPAGSSPDARVLRAPPLPSPARQLPTEVSASSLSIELPFQWDFFDLTGTETKSASLSIAGSTHITSLLPQYRYARLLQLELVVFPMSISMKYPQTVDVVWSTADQTITEDKIMATYGSQRISVGGPLNMSSHSILPANLSQLNPVVKDSVTYNDTPRINVRFFENADCKALGISAPVCASLFIRGKIRLSSPSATPTK</sequence>
<protein>
    <submittedName>
        <fullName evidence="25">Polyprotein</fullName>
    </submittedName>
</protein>
<evidence type="ECO:0000256" key="18">
    <source>
        <dbReference type="ARBA" id="ARBA00045135"/>
    </source>
</evidence>
<evidence type="ECO:0000256" key="3">
    <source>
        <dbReference type="ARBA" id="ARBA00022561"/>
    </source>
</evidence>
<dbReference type="GO" id="GO:0039694">
    <property type="term" value="P:viral RNA genome replication"/>
    <property type="evidence" value="ECO:0007669"/>
    <property type="project" value="InterPro"/>
</dbReference>
<feature type="compositionally biased region" description="Polar residues" evidence="21">
    <location>
        <begin position="1902"/>
        <end position="1917"/>
    </location>
</feature>
<evidence type="ECO:0000256" key="19">
    <source>
        <dbReference type="ARBA" id="ARBA00046330"/>
    </source>
</evidence>
<evidence type="ECO:0000259" key="24">
    <source>
        <dbReference type="PROSITE" id="PS51743"/>
    </source>
</evidence>
<dbReference type="Gene3D" id="3.40.50.300">
    <property type="entry name" value="P-loop containing nucleotide triphosphate hydrolases"/>
    <property type="match status" value="1"/>
</dbReference>
<dbReference type="GO" id="GO:0032259">
    <property type="term" value="P:methylation"/>
    <property type="evidence" value="ECO:0007669"/>
    <property type="project" value="UniProtKB-KW"/>
</dbReference>
<evidence type="ECO:0000256" key="9">
    <source>
        <dbReference type="ARBA" id="ARBA00022695"/>
    </source>
</evidence>
<keyword evidence="4" id="KW-0945">Host-virus interaction</keyword>
<evidence type="ECO:0000256" key="21">
    <source>
        <dbReference type="SAM" id="MobiDB-lite"/>
    </source>
</evidence>
<keyword evidence="11 20" id="KW-0378">Hydrolase</keyword>
<dbReference type="Gene3D" id="2.60.120.20">
    <property type="match status" value="1"/>
</dbReference>
<dbReference type="InterPro" id="IPR029053">
    <property type="entry name" value="Viral_coat"/>
</dbReference>
<dbReference type="GO" id="GO:0006351">
    <property type="term" value="P:DNA-templated transcription"/>
    <property type="evidence" value="ECO:0007669"/>
    <property type="project" value="InterPro"/>
</dbReference>
<dbReference type="InterPro" id="IPR000574">
    <property type="entry name" value="Tymo_coat"/>
</dbReference>
<dbReference type="InterPro" id="IPR008043">
    <property type="entry name" value="Peptidase_C21"/>
</dbReference>
<dbReference type="SUPFAM" id="SSF88633">
    <property type="entry name" value="Positive stranded ssRNA viruses"/>
    <property type="match status" value="1"/>
</dbReference>
<dbReference type="PANTHER" id="PTHR13037:SF24">
    <property type="entry name" value="POLYCOMB PROTEIN PCL-RELATED"/>
    <property type="match status" value="1"/>
</dbReference>
<organism evidence="25">
    <name type="scientific">Medicago sativa marafivirus 1</name>
    <dbReference type="NCBI Taxonomy" id="2043552"/>
    <lineage>
        <taxon>Viruses</taxon>
        <taxon>Riboviria</taxon>
        <taxon>Orthornavirae</taxon>
        <taxon>Kitrinoviricota</taxon>
        <taxon>Alsuviricetes</taxon>
        <taxon>Tymovirales</taxon>
        <taxon>Tymoviridae</taxon>
        <taxon>Marafivirus</taxon>
    </lineage>
</organism>
<dbReference type="GO" id="GO:0003968">
    <property type="term" value="F:RNA-directed RNA polymerase activity"/>
    <property type="evidence" value="ECO:0007669"/>
    <property type="project" value="UniProtKB-KW"/>
</dbReference>
<dbReference type="GO" id="GO:0008174">
    <property type="term" value="F:mRNA methyltransferase activity"/>
    <property type="evidence" value="ECO:0007669"/>
    <property type="project" value="UniProtKB-UniRule"/>
</dbReference>
<keyword evidence="10" id="KW-0547">Nucleotide-binding</keyword>
<dbReference type="PROSITE" id="PS51738">
    <property type="entry name" value="PEPTIDASE_C21"/>
    <property type="match status" value="1"/>
</dbReference>
<evidence type="ECO:0000256" key="16">
    <source>
        <dbReference type="ARBA" id="ARBA00022953"/>
    </source>
</evidence>
<dbReference type="Gene3D" id="3.90.70.100">
    <property type="match status" value="1"/>
</dbReference>
<dbReference type="InterPro" id="IPR027417">
    <property type="entry name" value="P-loop_NTPase"/>
</dbReference>
<evidence type="ECO:0000256" key="2">
    <source>
        <dbReference type="ARBA" id="ARBA00022484"/>
    </source>
</evidence>
<dbReference type="PROSITE" id="PS51657">
    <property type="entry name" value="PSRV_HELICASE"/>
    <property type="match status" value="1"/>
</dbReference>
<dbReference type="Pfam" id="PF00983">
    <property type="entry name" value="Tymo_coat"/>
    <property type="match status" value="1"/>
</dbReference>
<feature type="domain" description="Alphavirus-like MT" evidence="24">
    <location>
        <begin position="112"/>
        <end position="273"/>
    </location>
</feature>
<dbReference type="Pfam" id="PF01443">
    <property type="entry name" value="Viral_helicase1"/>
    <property type="match status" value="1"/>
</dbReference>
<comment type="subcellular location">
    <subcellularLocation>
        <location evidence="1">Virion</location>
    </subcellularLocation>
</comment>
<evidence type="ECO:0000259" key="22">
    <source>
        <dbReference type="PROSITE" id="PS50507"/>
    </source>
</evidence>
<reference evidence="25" key="1">
    <citation type="journal article" date="2018" name="Gene">
        <title>Identification of novel RNA viruses in alfalfa (Medicago sativa): an Alphapartitivirus, a Deltapartitivirus, and a Marafivirus.</title>
        <authorList>
            <person name="Kim H."/>
            <person name="Park D."/>
            <person name="Hahn Y."/>
        </authorList>
    </citation>
    <scope>NUCLEOTIDE SEQUENCE</scope>
</reference>
<dbReference type="Pfam" id="PF01660">
    <property type="entry name" value="Vmethyltransf"/>
    <property type="match status" value="1"/>
</dbReference>
<keyword evidence="5" id="KW-0489">Methyltransferase</keyword>
<dbReference type="SUPFAM" id="SSF56672">
    <property type="entry name" value="DNA/RNA polymerases"/>
    <property type="match status" value="1"/>
</dbReference>
<dbReference type="PANTHER" id="PTHR13037">
    <property type="entry name" value="FORMIN"/>
    <property type="match status" value="1"/>
</dbReference>
<evidence type="ECO:0000256" key="11">
    <source>
        <dbReference type="ARBA" id="ARBA00022801"/>
    </source>
</evidence>
<dbReference type="Pfam" id="PF19227">
    <property type="entry name" value="Salyut"/>
    <property type="match status" value="1"/>
</dbReference>
<keyword evidence="7 20" id="KW-0645">Protease</keyword>
<dbReference type="GO" id="GO:0003723">
    <property type="term" value="F:RNA binding"/>
    <property type="evidence" value="ECO:0007669"/>
    <property type="project" value="InterPro"/>
</dbReference>
<dbReference type="GO" id="GO:0005524">
    <property type="term" value="F:ATP binding"/>
    <property type="evidence" value="ECO:0007669"/>
    <property type="project" value="UniProtKB-KW"/>
</dbReference>
<dbReference type="InterPro" id="IPR002588">
    <property type="entry name" value="Alphavirus-like_MT_dom"/>
</dbReference>
<feature type="active site" description="For protease activity" evidence="20">
    <location>
        <position position="867"/>
    </location>
</feature>
<evidence type="ECO:0000259" key="23">
    <source>
        <dbReference type="PROSITE" id="PS51657"/>
    </source>
</evidence>
<accession>A0A291NL81</accession>